<gene>
    <name evidence="1" type="ORF">Pint_26339</name>
</gene>
<accession>A0ACC0YHL7</accession>
<organism evidence="1 2">
    <name type="scientific">Pistacia integerrima</name>
    <dbReference type="NCBI Taxonomy" id="434235"/>
    <lineage>
        <taxon>Eukaryota</taxon>
        <taxon>Viridiplantae</taxon>
        <taxon>Streptophyta</taxon>
        <taxon>Embryophyta</taxon>
        <taxon>Tracheophyta</taxon>
        <taxon>Spermatophyta</taxon>
        <taxon>Magnoliopsida</taxon>
        <taxon>eudicotyledons</taxon>
        <taxon>Gunneridae</taxon>
        <taxon>Pentapetalae</taxon>
        <taxon>rosids</taxon>
        <taxon>malvids</taxon>
        <taxon>Sapindales</taxon>
        <taxon>Anacardiaceae</taxon>
        <taxon>Pistacia</taxon>
    </lineage>
</organism>
<name>A0ACC0YHL7_9ROSI</name>
<evidence type="ECO:0000313" key="1">
    <source>
        <dbReference type="EMBL" id="KAJ0035382.1"/>
    </source>
</evidence>
<dbReference type="EMBL" id="CM047742">
    <property type="protein sequence ID" value="KAJ0035382.1"/>
    <property type="molecule type" value="Genomic_DNA"/>
</dbReference>
<comment type="caution">
    <text evidence="1">The sequence shown here is derived from an EMBL/GenBank/DDBJ whole genome shotgun (WGS) entry which is preliminary data.</text>
</comment>
<reference evidence="2" key="1">
    <citation type="journal article" date="2023" name="G3 (Bethesda)">
        <title>Genome assembly and association tests identify interacting loci associated with vigor, precocity, and sex in interspecific pistachio rootstocks.</title>
        <authorList>
            <person name="Palmer W."/>
            <person name="Jacygrad E."/>
            <person name="Sagayaradj S."/>
            <person name="Cavanaugh K."/>
            <person name="Han R."/>
            <person name="Bertier L."/>
            <person name="Beede B."/>
            <person name="Kafkas S."/>
            <person name="Golino D."/>
            <person name="Preece J."/>
            <person name="Michelmore R."/>
        </authorList>
    </citation>
    <scope>NUCLEOTIDE SEQUENCE [LARGE SCALE GENOMIC DNA]</scope>
</reference>
<protein>
    <submittedName>
        <fullName evidence="1">Uncharacterized protein</fullName>
    </submittedName>
</protein>
<proteinExistence type="predicted"/>
<sequence>MVQRSGFYYYTGKKFFLRIHFSSGAAVSNVTFWSFGFLAEVTIQIFELLVVATINQSAFFCLGIVSLLLSYCFCFGQRDVVKCIWIFL</sequence>
<dbReference type="Proteomes" id="UP001163603">
    <property type="component" value="Chromosome 7"/>
</dbReference>
<evidence type="ECO:0000313" key="2">
    <source>
        <dbReference type="Proteomes" id="UP001163603"/>
    </source>
</evidence>
<keyword evidence="2" id="KW-1185">Reference proteome</keyword>